<proteinExistence type="predicted"/>
<evidence type="ECO:0000256" key="1">
    <source>
        <dbReference type="SAM" id="MobiDB-lite"/>
    </source>
</evidence>
<dbReference type="EMBL" id="QMFZ01000090">
    <property type="protein sequence ID" value="RBB31377.1"/>
    <property type="molecule type" value="Genomic_DNA"/>
</dbReference>
<keyword evidence="3" id="KW-1185">Reference proteome</keyword>
<feature type="compositionally biased region" description="Acidic residues" evidence="1">
    <location>
        <begin position="68"/>
        <end position="82"/>
    </location>
</feature>
<dbReference type="AlphaFoldDB" id="A0A365QGC3"/>
<organism evidence="2 3">
    <name type="scientific">Burkholderia reimsis</name>
    <dbReference type="NCBI Taxonomy" id="2234132"/>
    <lineage>
        <taxon>Bacteria</taxon>
        <taxon>Pseudomonadati</taxon>
        <taxon>Pseudomonadota</taxon>
        <taxon>Betaproteobacteria</taxon>
        <taxon>Burkholderiales</taxon>
        <taxon>Burkholderiaceae</taxon>
        <taxon>Burkholderia</taxon>
    </lineage>
</organism>
<reference evidence="2 3" key="1">
    <citation type="submission" date="2018-06" db="EMBL/GenBank/DDBJ databases">
        <title>Draft genome sequence of Burkholderia reimsis strain BE51 isolated from a French agricultural soil.</title>
        <authorList>
            <person name="Esmaeel Q."/>
        </authorList>
    </citation>
    <scope>NUCLEOTIDE SEQUENCE [LARGE SCALE GENOMIC DNA]</scope>
    <source>
        <strain evidence="2 3">BE51</strain>
    </source>
</reference>
<comment type="caution">
    <text evidence="2">The sequence shown here is derived from an EMBL/GenBank/DDBJ whole genome shotgun (WGS) entry which is preliminary data.</text>
</comment>
<sequence length="268" mass="29034">MLVLYVLPAAYAASKVGPHYGFLARCATMAAVLAAQTALLTWGTAWVKRRRGGSAQPETAAQAVPADSPDDEPADDAEDAGDAGDAPDVPLRYGEHARFKQVVPMAGNARPDVARYFYDNAKRTIESYVDVETGHGDSGASMVSMAELAVEDGASAAPPDQTLTVFVSNDGAWSGFRVGDDSFRFRHGAITRLRLTRVIPIRWKGGYTVTLWFDVPNRKSGADYVSYSTWFDLEVEYSGRRTRALTHACREIASVLGVAFDVDETSDD</sequence>
<name>A0A365QGC3_9BURK</name>
<dbReference type="Proteomes" id="UP000252458">
    <property type="component" value="Unassembled WGS sequence"/>
</dbReference>
<evidence type="ECO:0000313" key="3">
    <source>
        <dbReference type="Proteomes" id="UP000252458"/>
    </source>
</evidence>
<evidence type="ECO:0000313" key="2">
    <source>
        <dbReference type="EMBL" id="RBB31377.1"/>
    </source>
</evidence>
<protein>
    <submittedName>
        <fullName evidence="2">Uncharacterized protein</fullName>
    </submittedName>
</protein>
<gene>
    <name evidence="2" type="ORF">DPV79_41175</name>
</gene>
<feature type="region of interest" description="Disordered" evidence="1">
    <location>
        <begin position="51"/>
        <end position="90"/>
    </location>
</feature>
<accession>A0A365QGC3</accession>